<feature type="transmembrane region" description="Helical" evidence="2">
    <location>
        <begin position="31"/>
        <end position="52"/>
    </location>
</feature>
<feature type="region of interest" description="Disordered" evidence="1">
    <location>
        <begin position="371"/>
        <end position="418"/>
    </location>
</feature>
<keyword evidence="2" id="KW-1133">Transmembrane helix</keyword>
<proteinExistence type="predicted"/>
<reference evidence="3 4" key="1">
    <citation type="submission" date="2018-08" db="EMBL/GenBank/DDBJ databases">
        <title>Whole genome sequence analysis of Dermacoccus abyssi bacteria isolated from Deep Mariana trench Micromonospora spp reveals genes involved in the environmental adaptation and production of secondary metabolites.</title>
        <authorList>
            <person name="Abdel-Mageed W.M."/>
            <person name="Lehri B."/>
            <person name="Nouioui I."/>
            <person name="Goodfellow I."/>
            <person name="Jaspars M."/>
            <person name="Karlyshev A."/>
        </authorList>
    </citation>
    <scope>NUCLEOTIDE SEQUENCE [LARGE SCALE GENOMIC DNA]</scope>
    <source>
        <strain evidence="3 4">MT1.1</strain>
    </source>
</reference>
<feature type="region of interest" description="Disordered" evidence="1">
    <location>
        <begin position="63"/>
        <end position="84"/>
    </location>
</feature>
<keyword evidence="2" id="KW-0812">Transmembrane</keyword>
<evidence type="ECO:0000313" key="3">
    <source>
        <dbReference type="EMBL" id="RHW46244.1"/>
    </source>
</evidence>
<feature type="compositionally biased region" description="Basic and acidic residues" evidence="1">
    <location>
        <begin position="432"/>
        <end position="444"/>
    </location>
</feature>
<evidence type="ECO:0000256" key="2">
    <source>
        <dbReference type="SAM" id="Phobius"/>
    </source>
</evidence>
<comment type="caution">
    <text evidence="3">The sequence shown here is derived from an EMBL/GenBank/DDBJ whole genome shotgun (WGS) entry which is preliminary data.</text>
</comment>
<feature type="region of interest" description="Disordered" evidence="1">
    <location>
        <begin position="431"/>
        <end position="456"/>
    </location>
</feature>
<feature type="compositionally biased region" description="Low complexity" evidence="1">
    <location>
        <begin position="395"/>
        <end position="410"/>
    </location>
</feature>
<gene>
    <name evidence="3" type="ORF">D1832_07295</name>
</gene>
<evidence type="ECO:0008006" key="5">
    <source>
        <dbReference type="Google" id="ProtNLM"/>
    </source>
</evidence>
<protein>
    <recommendedName>
        <fullName evidence="5">Exo-alpha-sialidase</fullName>
    </recommendedName>
</protein>
<dbReference type="Gene3D" id="2.130.10.10">
    <property type="entry name" value="YVTN repeat-like/Quinoprotein amine dehydrogenase"/>
    <property type="match status" value="2"/>
</dbReference>
<dbReference type="RefSeq" id="WP_118913262.1">
    <property type="nucleotide sequence ID" value="NZ_CBCRVH010000008.1"/>
</dbReference>
<organism evidence="3 4">
    <name type="scientific">Dermacoccus abyssi</name>
    <dbReference type="NCBI Taxonomy" id="322596"/>
    <lineage>
        <taxon>Bacteria</taxon>
        <taxon>Bacillati</taxon>
        <taxon>Actinomycetota</taxon>
        <taxon>Actinomycetes</taxon>
        <taxon>Micrococcales</taxon>
        <taxon>Dermacoccaceae</taxon>
        <taxon>Dermacoccus</taxon>
    </lineage>
</organism>
<sequence length="456" mass="46462">MTPPSEQAPCTPARERRVPGWLRRLAPQRSWIAQLAAFGAIGLCLIGAWTIVRDPFAPTGVAQGETVADAQQAQPPAPGGAADVEGEQTISAVDKKFVLWSVTNAGDDTLFGLGEGDCSGTPCPALVRSTDDGKTWTQMHTFSSADTSAATGATQPRVQPAGALSEVLFTSPTTGYVYGGDLWATHDGGRTFTHVEHPGSNVLDVVVHDKQTLALTASGCIQGTCSGRLEISRLGGGDTPRLAQTIAAATPTSQIDAADLVVGGDSLIVLAGNEPGSGDAPGAWRLAGDSLAPLNPGSACSGKPFSAIAGNGTNRLVAVCDEAVSAKTTSFTTVTSTDGGGTWQLLGTGNLSLPTQGGISLATSDGEHIVAASGGPRTAADATTRTSDDNPLRVSSDGGRSWSESSGGEDAPTGGMDDVRTLGQEFLALSRTDGELWRSSDRGGRWTHTSVAGHGG</sequence>
<dbReference type="EMBL" id="QWLM01000006">
    <property type="protein sequence ID" value="RHW46244.1"/>
    <property type="molecule type" value="Genomic_DNA"/>
</dbReference>
<accession>A0A417Z6K9</accession>
<dbReference type="AlphaFoldDB" id="A0A417Z6K9"/>
<dbReference type="Proteomes" id="UP000285376">
    <property type="component" value="Unassembled WGS sequence"/>
</dbReference>
<name>A0A417Z6K9_9MICO</name>
<dbReference type="SUPFAM" id="SSF50939">
    <property type="entry name" value="Sialidases"/>
    <property type="match status" value="1"/>
</dbReference>
<dbReference type="InterPro" id="IPR015943">
    <property type="entry name" value="WD40/YVTN_repeat-like_dom_sf"/>
</dbReference>
<keyword evidence="2" id="KW-0472">Membrane</keyword>
<evidence type="ECO:0000313" key="4">
    <source>
        <dbReference type="Proteomes" id="UP000285376"/>
    </source>
</evidence>
<evidence type="ECO:0000256" key="1">
    <source>
        <dbReference type="SAM" id="MobiDB-lite"/>
    </source>
</evidence>
<dbReference type="InterPro" id="IPR036278">
    <property type="entry name" value="Sialidase_sf"/>
</dbReference>
<feature type="compositionally biased region" description="Low complexity" evidence="1">
    <location>
        <begin position="68"/>
        <end position="83"/>
    </location>
</feature>